<dbReference type="InterPro" id="IPR004841">
    <property type="entry name" value="AA-permease/SLC12A_dom"/>
</dbReference>
<dbReference type="Gene3D" id="1.20.1740.10">
    <property type="entry name" value="Amino acid/polyamine transporter I"/>
    <property type="match status" value="1"/>
</dbReference>
<dbReference type="PANTHER" id="PTHR42770:SF7">
    <property type="entry name" value="MEMBRANE PROTEIN"/>
    <property type="match status" value="1"/>
</dbReference>
<reference evidence="7 8" key="1">
    <citation type="submission" date="2024-03" db="EMBL/GenBank/DDBJ databases">
        <title>Human intestinal bacterial collection.</title>
        <authorList>
            <person name="Pauvert C."/>
            <person name="Hitch T.C.A."/>
            <person name="Clavel T."/>
        </authorList>
    </citation>
    <scope>NUCLEOTIDE SEQUENCE [LARGE SCALE GENOMIC DNA]</scope>
    <source>
        <strain evidence="7 8">CLA-AA-H175</strain>
    </source>
</reference>
<dbReference type="Proteomes" id="UP001457197">
    <property type="component" value="Unassembled WGS sequence"/>
</dbReference>
<keyword evidence="2 5" id="KW-0812">Transmembrane</keyword>
<evidence type="ECO:0000259" key="6">
    <source>
        <dbReference type="Pfam" id="PF00324"/>
    </source>
</evidence>
<organism evidence="7 8">
    <name type="scientific">Faecalibacterium tardum</name>
    <dbReference type="NCBI Taxonomy" id="3133156"/>
    <lineage>
        <taxon>Bacteria</taxon>
        <taxon>Bacillati</taxon>
        <taxon>Bacillota</taxon>
        <taxon>Clostridia</taxon>
        <taxon>Eubacteriales</taxon>
        <taxon>Oscillospiraceae</taxon>
        <taxon>Faecalibacterium</taxon>
    </lineage>
</organism>
<keyword evidence="8" id="KW-1185">Reference proteome</keyword>
<keyword evidence="4 5" id="KW-0472">Membrane</keyword>
<evidence type="ECO:0000256" key="4">
    <source>
        <dbReference type="ARBA" id="ARBA00023136"/>
    </source>
</evidence>
<gene>
    <name evidence="7" type="ORF">WMO44_09165</name>
</gene>
<comment type="caution">
    <text evidence="7">The sequence shown here is derived from an EMBL/GenBank/DDBJ whole genome shotgun (WGS) entry which is preliminary data.</text>
</comment>
<feature type="transmembrane region" description="Helical" evidence="5">
    <location>
        <begin position="12"/>
        <end position="32"/>
    </location>
</feature>
<evidence type="ECO:0000313" key="7">
    <source>
        <dbReference type="EMBL" id="MEQ2362310.1"/>
    </source>
</evidence>
<evidence type="ECO:0000256" key="3">
    <source>
        <dbReference type="ARBA" id="ARBA00022989"/>
    </source>
</evidence>
<evidence type="ECO:0000256" key="5">
    <source>
        <dbReference type="SAM" id="Phobius"/>
    </source>
</evidence>
<dbReference type="EMBL" id="JBBMEO010000013">
    <property type="protein sequence ID" value="MEQ2362310.1"/>
    <property type="molecule type" value="Genomic_DNA"/>
</dbReference>
<feature type="domain" description="Amino acid permease/ SLC12A" evidence="6">
    <location>
        <begin position="17"/>
        <end position="464"/>
    </location>
</feature>
<feature type="transmembrane region" description="Helical" evidence="5">
    <location>
        <begin position="137"/>
        <end position="157"/>
    </location>
</feature>
<dbReference type="InterPro" id="IPR050367">
    <property type="entry name" value="APC_superfamily"/>
</dbReference>
<keyword evidence="3 5" id="KW-1133">Transmembrane helix</keyword>
<feature type="transmembrane region" description="Helical" evidence="5">
    <location>
        <begin position="169"/>
        <end position="187"/>
    </location>
</feature>
<name>A0ABV1AX56_9FIRM</name>
<evidence type="ECO:0000313" key="8">
    <source>
        <dbReference type="Proteomes" id="UP001457197"/>
    </source>
</evidence>
<protein>
    <submittedName>
        <fullName evidence="7">APC family permease</fullName>
    </submittedName>
</protein>
<feature type="transmembrane region" description="Helical" evidence="5">
    <location>
        <begin position="371"/>
        <end position="392"/>
    </location>
</feature>
<feature type="transmembrane region" description="Helical" evidence="5">
    <location>
        <begin position="38"/>
        <end position="65"/>
    </location>
</feature>
<comment type="subcellular location">
    <subcellularLocation>
        <location evidence="1">Membrane</location>
        <topology evidence="1">Multi-pass membrane protein</topology>
    </subcellularLocation>
</comment>
<evidence type="ECO:0000256" key="1">
    <source>
        <dbReference type="ARBA" id="ARBA00004141"/>
    </source>
</evidence>
<feature type="transmembrane region" description="Helical" evidence="5">
    <location>
        <begin position="92"/>
        <end position="117"/>
    </location>
</feature>
<feature type="transmembrane region" description="Helical" evidence="5">
    <location>
        <begin position="412"/>
        <end position="430"/>
    </location>
</feature>
<dbReference type="PIRSF" id="PIRSF006060">
    <property type="entry name" value="AA_transporter"/>
    <property type="match status" value="1"/>
</dbReference>
<dbReference type="PANTHER" id="PTHR42770">
    <property type="entry name" value="AMINO ACID TRANSPORTER-RELATED"/>
    <property type="match status" value="1"/>
</dbReference>
<dbReference type="RefSeq" id="WP_349152372.1">
    <property type="nucleotide sequence ID" value="NZ_JBBMEO010000013.1"/>
</dbReference>
<feature type="transmembrane region" description="Helical" evidence="5">
    <location>
        <begin position="245"/>
        <end position="268"/>
    </location>
</feature>
<dbReference type="Pfam" id="PF00324">
    <property type="entry name" value="AA_permease"/>
    <property type="match status" value="1"/>
</dbReference>
<feature type="transmembrane region" description="Helical" evidence="5">
    <location>
        <begin position="300"/>
        <end position="325"/>
    </location>
</feature>
<evidence type="ECO:0000256" key="2">
    <source>
        <dbReference type="ARBA" id="ARBA00022692"/>
    </source>
</evidence>
<feature type="transmembrane region" description="Helical" evidence="5">
    <location>
        <begin position="346"/>
        <end position="365"/>
    </location>
</feature>
<feature type="transmembrane region" description="Helical" evidence="5">
    <location>
        <begin position="442"/>
        <end position="459"/>
    </location>
</feature>
<accession>A0ABV1AX56</accession>
<feature type="transmembrane region" description="Helical" evidence="5">
    <location>
        <begin position="207"/>
        <end position="225"/>
    </location>
</feature>
<sequence length="480" mass="52305">MSKQIKENERQLLNTGDVLVFAFGAMIGWGWVVLSGQWIVTGGIIGTAIGFLIGGFMIYFVGLCYAELTTSIPQSGGIKVFSYLALGEKASFVCTWAIILSYISVVCFEVVSFPTVLQYIFPNFSIGRMYTILGADIYISWTLVSVIMALAVTVMNLVGTKTAARFQKIMTLAIAGVGVLLIAGAVFSGNVQNLDNQLFLGTAESEAIEGIAKISILTPFFLFGFDVIPQIAEEIKIPMKKIGKLMMMSIVLAVAFYVFVVFSVGFILSKTEILYSMEHTGLVTADAMAKAFNSVNMAKIVIIGGMCGILTSWNSFLIGGSRALCSLSASNMLPSFFGVTSKKTGVPIYSISFIGLISIISAFFGKAVLTWFVDAGNFSCCVAYCIVSVSFLMMRKKYRVLERPYEVKHYKIVGGLAVFLSGLMAGLYIVPGTSCTLSFPEVIIMIIWSGLGLIFYLYCKKRYATKIFSDIDNSILMEKK</sequence>
<proteinExistence type="predicted"/>